<dbReference type="AlphaFoldDB" id="A0A223AR75"/>
<dbReference type="OrthoDB" id="1986192at2"/>
<organism evidence="1 2">
    <name type="scientific">Mogibacterium pumilum</name>
    <dbReference type="NCBI Taxonomy" id="86332"/>
    <lineage>
        <taxon>Bacteria</taxon>
        <taxon>Bacillati</taxon>
        <taxon>Bacillota</taxon>
        <taxon>Clostridia</taxon>
        <taxon>Peptostreptococcales</taxon>
        <taxon>Anaerovoracaceae</taxon>
        <taxon>Mogibacterium</taxon>
    </lineage>
</organism>
<proteinExistence type="predicted"/>
<evidence type="ECO:0000313" key="1">
    <source>
        <dbReference type="EMBL" id="ASS37445.1"/>
    </source>
</evidence>
<sequence>MAKNRDNHYTDFSNRTSFNGIPCRPGQVLAPVVADEEMTTTLKPYGLIWDNLESWTFPRSAEKVSVAFIPVEEAEKEAAMKDFNYQAHAYLCRFKKTAEDDHLSLEKFAEDAEDEDGEGYDPTGTTKNEDNAFTYMVVDMLVEDLNKQNPLYGQVFRLLFDGYKKGEILKEVDLGKEKSQGYEFIKKVQTEAAKLYDKSYR</sequence>
<dbReference type="Proteomes" id="UP000214689">
    <property type="component" value="Chromosome"/>
</dbReference>
<name>A0A223AR75_9FIRM</name>
<reference evidence="2" key="1">
    <citation type="submission" date="2016-05" db="EMBL/GenBank/DDBJ databases">
        <authorList>
            <person name="Holder M.E."/>
            <person name="Ajami N.J."/>
            <person name="Petrosino J.F."/>
        </authorList>
    </citation>
    <scope>NUCLEOTIDE SEQUENCE [LARGE SCALE GENOMIC DNA]</scope>
    <source>
        <strain evidence="2">ATCC 700696</strain>
    </source>
</reference>
<dbReference type="EMBL" id="CP016199">
    <property type="protein sequence ID" value="ASS37445.1"/>
    <property type="molecule type" value="Genomic_DNA"/>
</dbReference>
<protein>
    <submittedName>
        <fullName evidence="1">Uncharacterized protein</fullName>
    </submittedName>
</protein>
<keyword evidence="2" id="KW-1185">Reference proteome</keyword>
<accession>A0A223AR75</accession>
<dbReference type="RefSeq" id="WP_094233672.1">
    <property type="nucleotide sequence ID" value="NZ_CP016199.1"/>
</dbReference>
<gene>
    <name evidence="1" type="ORF">AXF17_02500</name>
</gene>
<evidence type="ECO:0000313" key="2">
    <source>
        <dbReference type="Proteomes" id="UP000214689"/>
    </source>
</evidence>